<dbReference type="InterPro" id="IPR008269">
    <property type="entry name" value="Lon_proteolytic"/>
</dbReference>
<comment type="catalytic activity">
    <reaction evidence="7">
        <text>Hydrolysis of proteins in presence of ATP.</text>
        <dbReference type="EC" id="3.4.21.53"/>
    </reaction>
</comment>
<dbReference type="Pfam" id="PF00004">
    <property type="entry name" value="AAA"/>
    <property type="match status" value="1"/>
</dbReference>
<dbReference type="PROSITE" id="PS51787">
    <property type="entry name" value="LON_N"/>
    <property type="match status" value="1"/>
</dbReference>
<dbReference type="Pfam" id="PF05362">
    <property type="entry name" value="Lon_C"/>
    <property type="match status" value="2"/>
</dbReference>
<feature type="domain" description="Lon proteolytic" evidence="15">
    <location>
        <begin position="698"/>
        <end position="911"/>
    </location>
</feature>
<dbReference type="Pfam" id="PF22667">
    <property type="entry name" value="Lon_lid"/>
    <property type="match status" value="1"/>
</dbReference>
<dbReference type="Gene3D" id="1.10.8.60">
    <property type="match status" value="1"/>
</dbReference>
<evidence type="ECO:0000256" key="7">
    <source>
        <dbReference type="ARBA" id="ARBA00050665"/>
    </source>
</evidence>
<dbReference type="PROSITE" id="PS51786">
    <property type="entry name" value="LON_PROTEOLYTIC"/>
    <property type="match status" value="1"/>
</dbReference>
<dbReference type="PROSITE" id="PS01046">
    <property type="entry name" value="LON_SER"/>
    <property type="match status" value="1"/>
</dbReference>
<name>A0A7S1AR42_NOCSC</name>
<evidence type="ECO:0000259" key="15">
    <source>
        <dbReference type="PROSITE" id="PS51786"/>
    </source>
</evidence>
<dbReference type="InterPro" id="IPR004815">
    <property type="entry name" value="Lon_bac/euk-typ"/>
</dbReference>
<dbReference type="InterPro" id="IPR020568">
    <property type="entry name" value="Ribosomal_Su5_D2-typ_SF"/>
</dbReference>
<dbReference type="Gene3D" id="3.40.50.300">
    <property type="entry name" value="P-loop containing nucleotide triphosphate hydrolases"/>
    <property type="match status" value="1"/>
</dbReference>
<dbReference type="InterPro" id="IPR015947">
    <property type="entry name" value="PUA-like_sf"/>
</dbReference>
<dbReference type="InterPro" id="IPR008268">
    <property type="entry name" value="Peptidase_S16_AS"/>
</dbReference>
<dbReference type="FunFam" id="3.40.50.300:FF:000021">
    <property type="entry name" value="Lon protease homolog"/>
    <property type="match status" value="1"/>
</dbReference>
<dbReference type="InterPro" id="IPR027417">
    <property type="entry name" value="P-loop_NTPase"/>
</dbReference>
<keyword evidence="6 8" id="KW-0067">ATP-binding</keyword>
<feature type="active site" evidence="9 11">
    <location>
        <position position="816"/>
    </location>
</feature>
<evidence type="ECO:0000256" key="11">
    <source>
        <dbReference type="PROSITE-ProRule" id="PRU01122"/>
    </source>
</evidence>
<dbReference type="SMART" id="SM00382">
    <property type="entry name" value="AAA"/>
    <property type="match status" value="1"/>
</dbReference>
<feature type="coiled-coil region" evidence="14">
    <location>
        <begin position="235"/>
        <end position="299"/>
    </location>
</feature>
<dbReference type="GO" id="GO:0016887">
    <property type="term" value="F:ATP hydrolysis activity"/>
    <property type="evidence" value="ECO:0007669"/>
    <property type="project" value="InterPro"/>
</dbReference>
<keyword evidence="14" id="KW-0175">Coiled coil</keyword>
<dbReference type="SUPFAM" id="SSF54211">
    <property type="entry name" value="Ribosomal protein S5 domain 2-like"/>
    <property type="match status" value="1"/>
</dbReference>
<dbReference type="InterPro" id="IPR003111">
    <property type="entry name" value="Lon_prtase_N"/>
</dbReference>
<keyword evidence="5 8" id="KW-0720">Serine protease</keyword>
<sequence length="947" mass="104010">MAQAFKSKLLVASLVNFSVRWRGLTVMVSEAKVGVLSREKHVVLLPMRSQVLFPSARNSLDVSRETYNDMCDFLDKSSGDVGVAVAACRPSKKGAEADLFEVGTLCKMLPPTESEKDTKVRGDSVRLTLQGQGRVRVIQYLQTVPIHVAKVEVIEDRTEDDVTIRALVHSVQEKLSEFMKTAQEGSQSRGMQGVRTVRQFRWPSAASVLADVAGALLVQLTLEERQNILETVDVRERLELVLNLLQREMQAQKISSDIASTAHKTRETELRAALLQRQIQDVQRELERLHNKSELVNGDGVEEEEVDEIARLTDAITKAKLPEEASRVAKRELKRMKSLQPQHPEYTITHTYLETIAALPWSNSSQDFVDLARARDVLDEDHQGLEKVKRRILEFLAVSKIRGAFAGPILCLHGPPGIGKTSLGRSIARALGRKFHRIALGGVRDEAELRGHRRTYIGSIPGVVIQAFQSLGVNNPVILLDEIDKMSQNAMFNPQATLLEILDPEQNHTFKDHYLNTPFDVSKVLFIATANDTSLVDRPLLDRMEVIDLAGYTIEEKVAITESHLLPKQRMLHGLEDAPLAEAEKGGETSSPATPTLQVPSRPRLVLTNEAIVSLITKWTAESGVRSMERKLAEICRWAALRIQGVSVHGSGNPEREREREDVLSSCGPDTDGHIMVDAHHLGHIVGVELFEADIAERLVVGVSMGLSVSSVGGQLLFIESTRSAGSGRLTITGQLGKVMTESVETAMSLLRNRFVRTSEDLGTPMLNQKLLAQLLRSGPLVDSGGTEEDGDKDPFKGEDIHVHFPSGGIPKDGPSAGVAVLLALASLLLDKPVRSDTAVTGEVTLRGHVLPVGGIRDKVLAARRAGVRHVLLPVANKRHVLEDIPAQTLEGIEVHYLKHVDEALDWAFGSSAAFDTSLVHTEPSAFFAASVSRRQLGDKCCVPSRL</sequence>
<evidence type="ECO:0000259" key="16">
    <source>
        <dbReference type="PROSITE" id="PS51787"/>
    </source>
</evidence>
<dbReference type="EC" id="3.4.21.-" evidence="8 13"/>
<dbReference type="SUPFAM" id="SSF88697">
    <property type="entry name" value="PUA domain-like"/>
    <property type="match status" value="1"/>
</dbReference>
<dbReference type="Gene3D" id="3.30.230.10">
    <property type="match status" value="1"/>
</dbReference>
<evidence type="ECO:0000256" key="4">
    <source>
        <dbReference type="ARBA" id="ARBA00022801"/>
    </source>
</evidence>
<dbReference type="GO" id="GO:0030163">
    <property type="term" value="P:protein catabolic process"/>
    <property type="evidence" value="ECO:0007669"/>
    <property type="project" value="InterPro"/>
</dbReference>
<dbReference type="EMBL" id="HBFQ01051324">
    <property type="protein sequence ID" value="CAD8862256.1"/>
    <property type="molecule type" value="Transcribed_RNA"/>
</dbReference>
<dbReference type="GO" id="GO:0004252">
    <property type="term" value="F:serine-type endopeptidase activity"/>
    <property type="evidence" value="ECO:0007669"/>
    <property type="project" value="UniProtKB-UniRule"/>
</dbReference>
<dbReference type="PANTHER" id="PTHR10046">
    <property type="entry name" value="ATP DEPENDENT LON PROTEASE FAMILY MEMBER"/>
    <property type="match status" value="1"/>
</dbReference>
<dbReference type="AlphaFoldDB" id="A0A7S1AR42"/>
<dbReference type="Gene3D" id="1.20.5.5270">
    <property type="match status" value="1"/>
</dbReference>
<evidence type="ECO:0000313" key="17">
    <source>
        <dbReference type="EMBL" id="CAD8862256.1"/>
    </source>
</evidence>
<evidence type="ECO:0000256" key="1">
    <source>
        <dbReference type="ARBA" id="ARBA00004496"/>
    </source>
</evidence>
<evidence type="ECO:0000256" key="5">
    <source>
        <dbReference type="ARBA" id="ARBA00022825"/>
    </source>
</evidence>
<organism evidence="17">
    <name type="scientific">Noctiluca scintillans</name>
    <name type="common">Sea sparkle</name>
    <name type="synonym">Red tide dinoflagellate</name>
    <dbReference type="NCBI Taxonomy" id="2966"/>
    <lineage>
        <taxon>Eukaryota</taxon>
        <taxon>Sar</taxon>
        <taxon>Alveolata</taxon>
        <taxon>Dinophyceae</taxon>
        <taxon>Noctilucales</taxon>
        <taxon>Noctilucaceae</taxon>
        <taxon>Noctiluca</taxon>
    </lineage>
</organism>
<dbReference type="Pfam" id="PF02190">
    <property type="entry name" value="LON_substr_bdg"/>
    <property type="match status" value="1"/>
</dbReference>
<dbReference type="CDD" id="cd19500">
    <property type="entry name" value="RecA-like_Lon"/>
    <property type="match status" value="1"/>
</dbReference>
<evidence type="ECO:0000256" key="14">
    <source>
        <dbReference type="SAM" id="Coils"/>
    </source>
</evidence>
<evidence type="ECO:0000256" key="2">
    <source>
        <dbReference type="ARBA" id="ARBA00022670"/>
    </source>
</evidence>
<dbReference type="GO" id="GO:0005737">
    <property type="term" value="C:cytoplasm"/>
    <property type="evidence" value="ECO:0007669"/>
    <property type="project" value="UniProtKB-SubCell"/>
</dbReference>
<evidence type="ECO:0000256" key="6">
    <source>
        <dbReference type="ARBA" id="ARBA00022840"/>
    </source>
</evidence>
<dbReference type="InterPro" id="IPR014721">
    <property type="entry name" value="Ribsml_uS5_D2-typ_fold_subgr"/>
</dbReference>
<dbReference type="PIRSF" id="PIRSF001174">
    <property type="entry name" value="Lon_proteas"/>
    <property type="match status" value="1"/>
</dbReference>
<dbReference type="SUPFAM" id="SSF52540">
    <property type="entry name" value="P-loop containing nucleoside triphosphate hydrolases"/>
    <property type="match status" value="1"/>
</dbReference>
<dbReference type="SMART" id="SM00464">
    <property type="entry name" value="LON"/>
    <property type="match status" value="1"/>
</dbReference>
<dbReference type="InterPro" id="IPR054594">
    <property type="entry name" value="Lon_lid"/>
</dbReference>
<comment type="similarity">
    <text evidence="8 11 12">Belongs to the peptidase S16 family.</text>
</comment>
<keyword evidence="2 8" id="KW-0645">Protease</keyword>
<accession>A0A7S1AR42</accession>
<dbReference type="GO" id="GO:0005524">
    <property type="term" value="F:ATP binding"/>
    <property type="evidence" value="ECO:0007669"/>
    <property type="project" value="UniProtKB-KW"/>
</dbReference>
<feature type="binding site" evidence="10">
    <location>
        <begin position="414"/>
        <end position="421"/>
    </location>
    <ligand>
        <name>ATP</name>
        <dbReference type="ChEBI" id="CHEBI:30616"/>
    </ligand>
</feature>
<dbReference type="PRINTS" id="PR00830">
    <property type="entry name" value="ENDOLAPTASE"/>
</dbReference>
<dbReference type="Gene3D" id="2.30.130.40">
    <property type="entry name" value="LON domain-like"/>
    <property type="match status" value="1"/>
</dbReference>
<evidence type="ECO:0000256" key="9">
    <source>
        <dbReference type="PIRSR" id="PIRSR001174-1"/>
    </source>
</evidence>
<keyword evidence="3 8" id="KW-0547">Nucleotide-binding</keyword>
<evidence type="ECO:0000256" key="8">
    <source>
        <dbReference type="PIRNR" id="PIRNR001174"/>
    </source>
</evidence>
<dbReference type="InterPro" id="IPR027065">
    <property type="entry name" value="Lon_Prtase"/>
</dbReference>
<comment type="subcellular location">
    <subcellularLocation>
        <location evidence="1">Cytoplasm</location>
    </subcellularLocation>
</comment>
<dbReference type="Gene3D" id="1.20.58.1480">
    <property type="match status" value="1"/>
</dbReference>
<keyword evidence="4 8" id="KW-0378">Hydrolase</keyword>
<proteinExistence type="inferred from homology"/>
<dbReference type="InterPro" id="IPR003959">
    <property type="entry name" value="ATPase_AAA_core"/>
</dbReference>
<evidence type="ECO:0000256" key="12">
    <source>
        <dbReference type="RuleBase" id="RU000591"/>
    </source>
</evidence>
<evidence type="ECO:0000256" key="3">
    <source>
        <dbReference type="ARBA" id="ARBA00022741"/>
    </source>
</evidence>
<dbReference type="GO" id="GO:0006508">
    <property type="term" value="P:proteolysis"/>
    <property type="evidence" value="ECO:0007669"/>
    <property type="project" value="UniProtKB-KW"/>
</dbReference>
<evidence type="ECO:0000256" key="13">
    <source>
        <dbReference type="RuleBase" id="RU000592"/>
    </source>
</evidence>
<evidence type="ECO:0000256" key="10">
    <source>
        <dbReference type="PIRSR" id="PIRSR001174-2"/>
    </source>
</evidence>
<dbReference type="InterPro" id="IPR003593">
    <property type="entry name" value="AAA+_ATPase"/>
</dbReference>
<dbReference type="FunFam" id="1.20.5.5270:FF:000002">
    <property type="entry name" value="Lon protease homolog"/>
    <property type="match status" value="1"/>
</dbReference>
<dbReference type="GO" id="GO:0004176">
    <property type="term" value="F:ATP-dependent peptidase activity"/>
    <property type="evidence" value="ECO:0007669"/>
    <property type="project" value="UniProtKB-UniRule"/>
</dbReference>
<reference evidence="17" key="1">
    <citation type="submission" date="2021-01" db="EMBL/GenBank/DDBJ databases">
        <authorList>
            <person name="Corre E."/>
            <person name="Pelletier E."/>
            <person name="Niang G."/>
            <person name="Scheremetjew M."/>
            <person name="Finn R."/>
            <person name="Kale V."/>
            <person name="Holt S."/>
            <person name="Cochrane G."/>
            <person name="Meng A."/>
            <person name="Brown T."/>
            <person name="Cohen L."/>
        </authorList>
    </citation>
    <scope>NUCLEOTIDE SEQUENCE</scope>
</reference>
<feature type="active site" evidence="9 11">
    <location>
        <position position="859"/>
    </location>
</feature>
<protein>
    <recommendedName>
        <fullName evidence="8 13">Lon protease homolog</fullName>
        <ecNumber evidence="8 13">3.4.21.-</ecNumber>
    </recommendedName>
</protein>
<feature type="domain" description="Lon N-terminal" evidence="16">
    <location>
        <begin position="42"/>
        <end position="249"/>
    </location>
</feature>
<gene>
    <name evidence="17" type="ORF">NSCI0253_LOCUS36611</name>
</gene>
<dbReference type="InterPro" id="IPR046336">
    <property type="entry name" value="Lon_prtase_N_sf"/>
</dbReference>